<evidence type="ECO:0000256" key="2">
    <source>
        <dbReference type="ARBA" id="ARBA00023125"/>
    </source>
</evidence>
<keyword evidence="2 4" id="KW-0238">DNA-binding</keyword>
<evidence type="ECO:0000313" key="6">
    <source>
        <dbReference type="EMBL" id="SEC53752.1"/>
    </source>
</evidence>
<dbReference type="InterPro" id="IPR001647">
    <property type="entry name" value="HTH_TetR"/>
</dbReference>
<dbReference type="OrthoDB" id="9816296at2"/>
<dbReference type="Pfam" id="PF00440">
    <property type="entry name" value="TetR_N"/>
    <property type="match status" value="1"/>
</dbReference>
<evidence type="ECO:0000256" key="4">
    <source>
        <dbReference type="PROSITE-ProRule" id="PRU00335"/>
    </source>
</evidence>
<dbReference type="Proteomes" id="UP000183561">
    <property type="component" value="Unassembled WGS sequence"/>
</dbReference>
<dbReference type="PROSITE" id="PS50977">
    <property type="entry name" value="HTH_TETR_2"/>
    <property type="match status" value="1"/>
</dbReference>
<name>A0A1H4TBE1_9NOCA</name>
<dbReference type="GO" id="GO:0003700">
    <property type="term" value="F:DNA-binding transcription factor activity"/>
    <property type="evidence" value="ECO:0007669"/>
    <property type="project" value="TreeGrafter"/>
</dbReference>
<dbReference type="PANTHER" id="PTHR30055:SF234">
    <property type="entry name" value="HTH-TYPE TRANSCRIPTIONAL REGULATOR BETI"/>
    <property type="match status" value="1"/>
</dbReference>
<dbReference type="GO" id="GO:0000976">
    <property type="term" value="F:transcription cis-regulatory region binding"/>
    <property type="evidence" value="ECO:0007669"/>
    <property type="project" value="TreeGrafter"/>
</dbReference>
<protein>
    <submittedName>
        <fullName evidence="6">DNA-binding transcriptional regulator YbjK</fullName>
    </submittedName>
</protein>
<evidence type="ECO:0000259" key="5">
    <source>
        <dbReference type="PROSITE" id="PS50977"/>
    </source>
</evidence>
<dbReference type="PRINTS" id="PR00455">
    <property type="entry name" value="HTHTETR"/>
</dbReference>
<feature type="DNA-binding region" description="H-T-H motif" evidence="4">
    <location>
        <begin position="39"/>
        <end position="58"/>
    </location>
</feature>
<accession>A0A1H4TBE1</accession>
<dbReference type="InterPro" id="IPR050109">
    <property type="entry name" value="HTH-type_TetR-like_transc_reg"/>
</dbReference>
<reference evidence="7" key="1">
    <citation type="submission" date="2016-10" db="EMBL/GenBank/DDBJ databases">
        <authorList>
            <person name="Varghese N."/>
            <person name="Submissions S."/>
        </authorList>
    </citation>
    <scope>NUCLEOTIDE SEQUENCE [LARGE SCALE GENOMIC DNA]</scope>
    <source>
        <strain evidence="7">DSM 44498</strain>
    </source>
</reference>
<gene>
    <name evidence="6" type="ORF">SAMN04490239_4459</name>
</gene>
<dbReference type="Pfam" id="PF17940">
    <property type="entry name" value="TetR_C_31"/>
    <property type="match status" value="1"/>
</dbReference>
<organism evidence="6 7">
    <name type="scientific">Rhodococcus koreensis</name>
    <dbReference type="NCBI Taxonomy" id="99653"/>
    <lineage>
        <taxon>Bacteria</taxon>
        <taxon>Bacillati</taxon>
        <taxon>Actinomycetota</taxon>
        <taxon>Actinomycetes</taxon>
        <taxon>Mycobacteriales</taxon>
        <taxon>Nocardiaceae</taxon>
        <taxon>Rhodococcus</taxon>
    </lineage>
</organism>
<feature type="domain" description="HTH tetR-type" evidence="5">
    <location>
        <begin position="16"/>
        <end position="76"/>
    </location>
</feature>
<dbReference type="InterPro" id="IPR009057">
    <property type="entry name" value="Homeodomain-like_sf"/>
</dbReference>
<keyword evidence="3" id="KW-0804">Transcription</keyword>
<evidence type="ECO:0000313" key="7">
    <source>
        <dbReference type="Proteomes" id="UP000183561"/>
    </source>
</evidence>
<sequence length="219" mass="23889">MSSSQEDPARQAPRYGEGRTALLSAAVRVVAEQGLRKLTYRAVAREAGVAHGLVAHHFGSRDALLEAALQFSLDNSVTSISTRPGSGDLDAVFAGLVTMVEKNPDDQAFQYELILECRRRPELRPYVESIYQAYIDGLQFELECAGMDPDPALSHLIYAAADGLVFHQITIGCPELTERSLTHLRALLQQSRSGRGVSPSSSKPAEHLHSGIEDRVNYG</sequence>
<keyword evidence="7" id="KW-1185">Reference proteome</keyword>
<keyword evidence="1" id="KW-0805">Transcription regulation</keyword>
<dbReference type="PANTHER" id="PTHR30055">
    <property type="entry name" value="HTH-TYPE TRANSCRIPTIONAL REGULATOR RUTR"/>
    <property type="match status" value="1"/>
</dbReference>
<dbReference type="Gene3D" id="1.10.357.10">
    <property type="entry name" value="Tetracycline Repressor, domain 2"/>
    <property type="match status" value="1"/>
</dbReference>
<proteinExistence type="predicted"/>
<evidence type="ECO:0000256" key="1">
    <source>
        <dbReference type="ARBA" id="ARBA00023015"/>
    </source>
</evidence>
<evidence type="ECO:0000256" key="3">
    <source>
        <dbReference type="ARBA" id="ARBA00023163"/>
    </source>
</evidence>
<dbReference type="InterPro" id="IPR041583">
    <property type="entry name" value="TetR_C_31"/>
</dbReference>
<dbReference type="SUPFAM" id="SSF46689">
    <property type="entry name" value="Homeodomain-like"/>
    <property type="match status" value="1"/>
</dbReference>
<dbReference type="AlphaFoldDB" id="A0A1H4TBE1"/>
<dbReference type="EMBL" id="FNSV01000005">
    <property type="protein sequence ID" value="SEC53752.1"/>
    <property type="molecule type" value="Genomic_DNA"/>
</dbReference>